<sequence length="18" mass="1943">MRLVCPGLWSGKDLPVAT</sequence>
<reference evidence="1" key="1">
    <citation type="submission" date="2014-11" db="EMBL/GenBank/DDBJ databases">
        <authorList>
            <person name="Amaro Gonzalez C."/>
        </authorList>
    </citation>
    <scope>NUCLEOTIDE SEQUENCE</scope>
</reference>
<accession>A0A0E9RN38</accession>
<name>A0A0E9RN38_ANGAN</name>
<proteinExistence type="predicted"/>
<dbReference type="EMBL" id="GBXM01077991">
    <property type="protein sequence ID" value="JAH30586.1"/>
    <property type="molecule type" value="Transcribed_RNA"/>
</dbReference>
<evidence type="ECO:0000313" key="1">
    <source>
        <dbReference type="EMBL" id="JAH30586.1"/>
    </source>
</evidence>
<protein>
    <submittedName>
        <fullName evidence="1">Uncharacterized protein</fullName>
    </submittedName>
</protein>
<organism evidence="1">
    <name type="scientific">Anguilla anguilla</name>
    <name type="common">European freshwater eel</name>
    <name type="synonym">Muraena anguilla</name>
    <dbReference type="NCBI Taxonomy" id="7936"/>
    <lineage>
        <taxon>Eukaryota</taxon>
        <taxon>Metazoa</taxon>
        <taxon>Chordata</taxon>
        <taxon>Craniata</taxon>
        <taxon>Vertebrata</taxon>
        <taxon>Euteleostomi</taxon>
        <taxon>Actinopterygii</taxon>
        <taxon>Neopterygii</taxon>
        <taxon>Teleostei</taxon>
        <taxon>Anguilliformes</taxon>
        <taxon>Anguillidae</taxon>
        <taxon>Anguilla</taxon>
    </lineage>
</organism>
<reference evidence="1" key="2">
    <citation type="journal article" date="2015" name="Fish Shellfish Immunol.">
        <title>Early steps in the European eel (Anguilla anguilla)-Vibrio vulnificus interaction in the gills: Role of the RtxA13 toxin.</title>
        <authorList>
            <person name="Callol A."/>
            <person name="Pajuelo D."/>
            <person name="Ebbesson L."/>
            <person name="Teles M."/>
            <person name="MacKenzie S."/>
            <person name="Amaro C."/>
        </authorList>
    </citation>
    <scope>NUCLEOTIDE SEQUENCE</scope>
</reference>
<dbReference type="AlphaFoldDB" id="A0A0E9RN38"/>